<dbReference type="GO" id="GO:0046076">
    <property type="term" value="P:dTTP catabolic process"/>
    <property type="evidence" value="ECO:0007669"/>
    <property type="project" value="TreeGrafter"/>
</dbReference>
<dbReference type="Pfam" id="PF03819">
    <property type="entry name" value="MazG"/>
    <property type="match status" value="2"/>
</dbReference>
<dbReference type="InterPro" id="IPR011551">
    <property type="entry name" value="NTP_PyrPHydrolase_MazG"/>
</dbReference>
<dbReference type="FunFam" id="1.10.287.1080:FF:000003">
    <property type="entry name" value="Nucleoside triphosphate pyrophosphohydrolase"/>
    <property type="match status" value="1"/>
</dbReference>
<comment type="similarity">
    <text evidence="2">Belongs to the nucleoside triphosphate pyrophosphohydrolase family.</text>
</comment>
<dbReference type="PANTHER" id="PTHR30522:SF0">
    <property type="entry name" value="NUCLEOSIDE TRIPHOSPHATE PYROPHOSPHOHYDROLASE"/>
    <property type="match status" value="1"/>
</dbReference>
<dbReference type="GO" id="GO:0047693">
    <property type="term" value="F:ATP diphosphatase activity"/>
    <property type="evidence" value="ECO:0007669"/>
    <property type="project" value="UniProtKB-EC"/>
</dbReference>
<dbReference type="GO" id="GO:0006950">
    <property type="term" value="P:response to stress"/>
    <property type="evidence" value="ECO:0007669"/>
    <property type="project" value="UniProtKB-ARBA"/>
</dbReference>
<gene>
    <name evidence="6" type="ORF">EV700_2082</name>
</gene>
<sequence>MTDKNYTLGDLLEIMATLRSDNGCSWDRKQSFDSLAKYVIEEAHEVTEAISSRDYRHLCEELGDLLLQVVFQSQIAREQGLFDFSDVVQGISAKLVRRHPHVFADQTGLTPEEVSSQWELIKAEERVEKGKGGHFMEQVSSGLPALARAEKLQRQASKVGFDWHDPRAVLTKMREELDEIDQAFRHNPEDVPGEVGDLLFCAVNLARHLDVDSELALKQTNEKFVRRFNHIEDRVRAMGKTLDSSTLSEMEALWQEAKGLEGSPPID</sequence>
<dbReference type="RefSeq" id="WP_130413419.1">
    <property type="nucleotide sequence ID" value="NZ_SHKX01000012.1"/>
</dbReference>
<proteinExistence type="inferred from homology"/>
<organism evidence="6 7">
    <name type="scientific">Fluviicoccus keumensis</name>
    <dbReference type="NCBI Taxonomy" id="1435465"/>
    <lineage>
        <taxon>Bacteria</taxon>
        <taxon>Pseudomonadati</taxon>
        <taxon>Pseudomonadota</taxon>
        <taxon>Gammaproteobacteria</taxon>
        <taxon>Moraxellales</taxon>
        <taxon>Moraxellaceae</taxon>
        <taxon>Fluviicoccus</taxon>
    </lineage>
</organism>
<evidence type="ECO:0000313" key="6">
    <source>
        <dbReference type="EMBL" id="RZU45263.1"/>
    </source>
</evidence>
<evidence type="ECO:0000256" key="2">
    <source>
        <dbReference type="ARBA" id="ARBA00061115"/>
    </source>
</evidence>
<comment type="caution">
    <text evidence="6">The sequence shown here is derived from an EMBL/GenBank/DDBJ whole genome shotgun (WGS) entry which is preliminary data.</text>
</comment>
<dbReference type="OrthoDB" id="9808939at2"/>
<evidence type="ECO:0000256" key="4">
    <source>
        <dbReference type="ARBA" id="ARBA00074799"/>
    </source>
</evidence>
<dbReference type="EC" id="3.6.1.8" evidence="3"/>
<reference evidence="6 7" key="1">
    <citation type="submission" date="2019-02" db="EMBL/GenBank/DDBJ databases">
        <title>Genomic Encyclopedia of Type Strains, Phase IV (KMG-IV): sequencing the most valuable type-strain genomes for metagenomic binning, comparative biology and taxonomic classification.</title>
        <authorList>
            <person name="Goeker M."/>
        </authorList>
    </citation>
    <scope>NUCLEOTIDE SEQUENCE [LARGE SCALE GENOMIC DNA]</scope>
    <source>
        <strain evidence="6 7">DSM 105135</strain>
    </source>
</reference>
<dbReference type="PANTHER" id="PTHR30522">
    <property type="entry name" value="NUCLEOSIDE TRIPHOSPHATE PYROPHOSPHOHYDROLASE"/>
    <property type="match status" value="1"/>
</dbReference>
<accession>A0A4Q7Z698</accession>
<feature type="domain" description="NTP pyrophosphohydrolase MazG-like" evidence="5">
    <location>
        <begin position="168"/>
        <end position="230"/>
    </location>
</feature>
<dbReference type="GO" id="GO:0046081">
    <property type="term" value="P:dUTP catabolic process"/>
    <property type="evidence" value="ECO:0007669"/>
    <property type="project" value="TreeGrafter"/>
</dbReference>
<keyword evidence="7" id="KW-1185">Reference proteome</keyword>
<feature type="domain" description="NTP pyrophosphohydrolase MazG-like" evidence="5">
    <location>
        <begin position="30"/>
        <end position="103"/>
    </location>
</feature>
<dbReference type="GO" id="GO:0046047">
    <property type="term" value="P:TTP catabolic process"/>
    <property type="evidence" value="ECO:0007669"/>
    <property type="project" value="TreeGrafter"/>
</dbReference>
<comment type="catalytic activity">
    <reaction evidence="1">
        <text>ATP + H2O = AMP + diphosphate + H(+)</text>
        <dbReference type="Rhea" id="RHEA:14245"/>
        <dbReference type="ChEBI" id="CHEBI:15377"/>
        <dbReference type="ChEBI" id="CHEBI:15378"/>
        <dbReference type="ChEBI" id="CHEBI:30616"/>
        <dbReference type="ChEBI" id="CHEBI:33019"/>
        <dbReference type="ChEBI" id="CHEBI:456215"/>
        <dbReference type="EC" id="3.6.1.8"/>
    </reaction>
</comment>
<dbReference type="Proteomes" id="UP000292423">
    <property type="component" value="Unassembled WGS sequence"/>
</dbReference>
<dbReference type="CDD" id="cd11529">
    <property type="entry name" value="NTP-PPase_MazG_Cterm"/>
    <property type="match status" value="1"/>
</dbReference>
<dbReference type="EMBL" id="SHKX01000012">
    <property type="protein sequence ID" value="RZU45263.1"/>
    <property type="molecule type" value="Genomic_DNA"/>
</dbReference>
<dbReference type="InterPro" id="IPR004518">
    <property type="entry name" value="MazG-like_dom"/>
</dbReference>
<dbReference type="SUPFAM" id="SSF101386">
    <property type="entry name" value="all-alpha NTP pyrophosphatases"/>
    <property type="match status" value="2"/>
</dbReference>
<evidence type="ECO:0000313" key="7">
    <source>
        <dbReference type="Proteomes" id="UP000292423"/>
    </source>
</evidence>
<dbReference type="NCBIfam" id="TIGR00444">
    <property type="entry name" value="mazG"/>
    <property type="match status" value="1"/>
</dbReference>
<evidence type="ECO:0000259" key="5">
    <source>
        <dbReference type="Pfam" id="PF03819"/>
    </source>
</evidence>
<name>A0A4Q7Z698_9GAMM</name>
<dbReference type="AlphaFoldDB" id="A0A4Q7Z698"/>
<dbReference type="GO" id="GO:0046052">
    <property type="term" value="P:UTP catabolic process"/>
    <property type="evidence" value="ECO:0007669"/>
    <property type="project" value="TreeGrafter"/>
</dbReference>
<dbReference type="NCBIfam" id="NF007113">
    <property type="entry name" value="PRK09562.1"/>
    <property type="match status" value="1"/>
</dbReference>
<dbReference type="CDD" id="cd11528">
    <property type="entry name" value="NTP-PPase_MazG_Nterm"/>
    <property type="match status" value="1"/>
</dbReference>
<evidence type="ECO:0000256" key="3">
    <source>
        <dbReference type="ARBA" id="ARBA00066372"/>
    </source>
</evidence>
<dbReference type="FunFam" id="1.10.287.1080:FF:000001">
    <property type="entry name" value="Nucleoside triphosphate pyrophosphohydrolase"/>
    <property type="match status" value="1"/>
</dbReference>
<dbReference type="GO" id="GO:0006203">
    <property type="term" value="P:dGTP catabolic process"/>
    <property type="evidence" value="ECO:0007669"/>
    <property type="project" value="TreeGrafter"/>
</dbReference>
<dbReference type="GO" id="GO:0046061">
    <property type="term" value="P:dATP catabolic process"/>
    <property type="evidence" value="ECO:0007669"/>
    <property type="project" value="TreeGrafter"/>
</dbReference>
<evidence type="ECO:0000256" key="1">
    <source>
        <dbReference type="ARBA" id="ARBA00052141"/>
    </source>
</evidence>
<dbReference type="InterPro" id="IPR048011">
    <property type="entry name" value="NTP-PPase_MazG-like_C"/>
</dbReference>
<dbReference type="InterPro" id="IPR048015">
    <property type="entry name" value="NTP-PPase_MazG-like_N"/>
</dbReference>
<dbReference type="Gene3D" id="1.10.287.1080">
    <property type="entry name" value="MazG-like"/>
    <property type="match status" value="2"/>
</dbReference>
<protein>
    <recommendedName>
        <fullName evidence="4">Nucleoside triphosphate pyrophosphohydrolase</fullName>
        <ecNumber evidence="3">3.6.1.8</ecNumber>
    </recommendedName>
</protein>